<proteinExistence type="predicted"/>
<sequence length="220" mass="23530">MNRRVQAMEASKAAIVEAAGRQFGTYGYEATTFSRVAEAMGKPKSAIGYHLFPSKLALATAVIEQQQQRWTSLYERLPQPPGLERLTAFLLTTSLDARSCPLAGGATRLLHELLDAGIDVPRDFDWATAVRQQLEIAVRDSGGNPDELPERTVGLLLSATFGLVGGSTTVSADELEIRLKSLWAPLFESWGITDASSRVQRVSAIDIAGAGHPAPGPAAA</sequence>
<keyword evidence="1" id="KW-0805">Transcription regulation</keyword>
<dbReference type="GO" id="GO:0003700">
    <property type="term" value="F:DNA-binding transcription factor activity"/>
    <property type="evidence" value="ECO:0007669"/>
    <property type="project" value="TreeGrafter"/>
</dbReference>
<dbReference type="Pfam" id="PF00440">
    <property type="entry name" value="TetR_N"/>
    <property type="match status" value="1"/>
</dbReference>
<dbReference type="GO" id="GO:0000976">
    <property type="term" value="F:transcription cis-regulatory region binding"/>
    <property type="evidence" value="ECO:0007669"/>
    <property type="project" value="TreeGrafter"/>
</dbReference>
<dbReference type="InterPro" id="IPR050109">
    <property type="entry name" value="HTH-type_TetR-like_transc_reg"/>
</dbReference>
<reference evidence="6" key="1">
    <citation type="submission" date="2017-02" db="EMBL/GenBank/DDBJ databases">
        <authorList>
            <person name="Varghese N."/>
            <person name="Submissions S."/>
        </authorList>
    </citation>
    <scope>NUCLEOTIDE SEQUENCE [LARGE SCALE GENOMIC DNA]</scope>
    <source>
        <strain evidence="6">VKM Ac-2052</strain>
    </source>
</reference>
<dbReference type="Proteomes" id="UP000189735">
    <property type="component" value="Unassembled WGS sequence"/>
</dbReference>
<protein>
    <submittedName>
        <fullName evidence="5">Transcriptional regulator, TetR family</fullName>
    </submittedName>
</protein>
<dbReference type="SUPFAM" id="SSF46689">
    <property type="entry name" value="Homeodomain-like"/>
    <property type="match status" value="1"/>
</dbReference>
<feature type="domain" description="HTH tetR-type" evidence="4">
    <location>
        <begin position="15"/>
        <end position="62"/>
    </location>
</feature>
<dbReference type="Gene3D" id="1.10.357.10">
    <property type="entry name" value="Tetracycline Repressor, domain 2"/>
    <property type="match status" value="1"/>
</dbReference>
<organism evidence="5 6">
    <name type="scientific">Agreia bicolorata</name>
    <dbReference type="NCBI Taxonomy" id="110935"/>
    <lineage>
        <taxon>Bacteria</taxon>
        <taxon>Bacillati</taxon>
        <taxon>Actinomycetota</taxon>
        <taxon>Actinomycetes</taxon>
        <taxon>Micrococcales</taxon>
        <taxon>Microbacteriaceae</taxon>
        <taxon>Agreia</taxon>
    </lineage>
</organism>
<dbReference type="AlphaFoldDB" id="A0A1T4YCY5"/>
<evidence type="ECO:0000256" key="1">
    <source>
        <dbReference type="ARBA" id="ARBA00023015"/>
    </source>
</evidence>
<keyword evidence="3" id="KW-0804">Transcription</keyword>
<evidence type="ECO:0000313" key="6">
    <source>
        <dbReference type="Proteomes" id="UP000189735"/>
    </source>
</evidence>
<evidence type="ECO:0000256" key="3">
    <source>
        <dbReference type="ARBA" id="ARBA00023163"/>
    </source>
</evidence>
<evidence type="ECO:0000313" key="5">
    <source>
        <dbReference type="EMBL" id="SKA99125.1"/>
    </source>
</evidence>
<dbReference type="InterPro" id="IPR009057">
    <property type="entry name" value="Homeodomain-like_sf"/>
</dbReference>
<dbReference type="PANTHER" id="PTHR30055">
    <property type="entry name" value="HTH-TYPE TRANSCRIPTIONAL REGULATOR RUTR"/>
    <property type="match status" value="1"/>
</dbReference>
<name>A0A1T4YCY5_9MICO</name>
<accession>A0A1T4YCY5</accession>
<dbReference type="PANTHER" id="PTHR30055:SF234">
    <property type="entry name" value="HTH-TYPE TRANSCRIPTIONAL REGULATOR BETI"/>
    <property type="match status" value="1"/>
</dbReference>
<gene>
    <name evidence="5" type="ORF">SAMN06295879_2681</name>
</gene>
<dbReference type="EMBL" id="FUYG01000007">
    <property type="protein sequence ID" value="SKA99125.1"/>
    <property type="molecule type" value="Genomic_DNA"/>
</dbReference>
<dbReference type="RefSeq" id="WP_078714839.1">
    <property type="nucleotide sequence ID" value="NZ_FUYG01000007.1"/>
</dbReference>
<evidence type="ECO:0000259" key="4">
    <source>
        <dbReference type="Pfam" id="PF00440"/>
    </source>
</evidence>
<evidence type="ECO:0000256" key="2">
    <source>
        <dbReference type="ARBA" id="ARBA00023125"/>
    </source>
</evidence>
<keyword evidence="2" id="KW-0238">DNA-binding</keyword>
<dbReference type="InterPro" id="IPR001647">
    <property type="entry name" value="HTH_TetR"/>
</dbReference>